<gene>
    <name evidence="2" type="ORF">LCGC14_2996740</name>
</gene>
<organism evidence="2">
    <name type="scientific">marine sediment metagenome</name>
    <dbReference type="NCBI Taxonomy" id="412755"/>
    <lineage>
        <taxon>unclassified sequences</taxon>
        <taxon>metagenomes</taxon>
        <taxon>ecological metagenomes</taxon>
    </lineage>
</organism>
<comment type="caution">
    <text evidence="2">The sequence shown here is derived from an EMBL/GenBank/DDBJ whole genome shotgun (WGS) entry which is preliminary data.</text>
</comment>
<protein>
    <recommendedName>
        <fullName evidence="3">Major facilitator superfamily (MFS) profile domain-containing protein</fullName>
    </recommendedName>
</protein>
<feature type="transmembrane region" description="Helical" evidence="1">
    <location>
        <begin position="35"/>
        <end position="55"/>
    </location>
</feature>
<dbReference type="Gene3D" id="1.20.1250.20">
    <property type="entry name" value="MFS general substrate transporter like domains"/>
    <property type="match status" value="1"/>
</dbReference>
<sequence length="293" mass="31952">MKKLVLLAFALSGAAALVYEVAWTRELALILGSTTYALSTMLATFMAGLAIGGFLGGRVADRSKDLIMIFAGLEFLIGLFGLITLPLISIMPKLYIIFYKWFHLAPTLYYVSQFILCSIVMIIPTTLMGATFPVVSRLLATKMDDMGKWVGNAYSANTTGAIVGSLAAGFLLIPLVGVSTTTLIAASLNLLVAVVMFSLSRKKVKSLVTLGLVMVFAVTAGISLGIKKEDTWFINYYNAFKEPLDKVRSPFEDFHELLYNKDFPEGRVKAWRARRGYLTIQVSGKQEGGGSLD</sequence>
<keyword evidence="1" id="KW-1133">Transmembrane helix</keyword>
<accession>A0A0F8Z9R2</accession>
<feature type="transmembrane region" description="Helical" evidence="1">
    <location>
        <begin position="156"/>
        <end position="176"/>
    </location>
</feature>
<evidence type="ECO:0000313" key="2">
    <source>
        <dbReference type="EMBL" id="KKK63194.1"/>
    </source>
</evidence>
<dbReference type="NCBIfam" id="NF037959">
    <property type="entry name" value="MFS_SpdSyn"/>
    <property type="match status" value="1"/>
</dbReference>
<name>A0A0F8Z9R2_9ZZZZ</name>
<feature type="transmembrane region" description="Helical" evidence="1">
    <location>
        <begin position="207"/>
        <end position="226"/>
    </location>
</feature>
<keyword evidence="1" id="KW-0812">Transmembrane</keyword>
<dbReference type="InterPro" id="IPR036259">
    <property type="entry name" value="MFS_trans_sf"/>
</dbReference>
<feature type="non-terminal residue" evidence="2">
    <location>
        <position position="293"/>
    </location>
</feature>
<dbReference type="EMBL" id="LAZR01061629">
    <property type="protein sequence ID" value="KKK63194.1"/>
    <property type="molecule type" value="Genomic_DNA"/>
</dbReference>
<reference evidence="2" key="1">
    <citation type="journal article" date="2015" name="Nature">
        <title>Complex archaea that bridge the gap between prokaryotes and eukaryotes.</title>
        <authorList>
            <person name="Spang A."/>
            <person name="Saw J.H."/>
            <person name="Jorgensen S.L."/>
            <person name="Zaremba-Niedzwiedzka K."/>
            <person name="Martijn J."/>
            <person name="Lind A.E."/>
            <person name="van Eijk R."/>
            <person name="Schleper C."/>
            <person name="Guy L."/>
            <person name="Ettema T.J."/>
        </authorList>
    </citation>
    <scope>NUCLEOTIDE SEQUENCE</scope>
</reference>
<dbReference type="SUPFAM" id="SSF103473">
    <property type="entry name" value="MFS general substrate transporter"/>
    <property type="match status" value="1"/>
</dbReference>
<feature type="transmembrane region" description="Helical" evidence="1">
    <location>
        <begin position="182"/>
        <end position="200"/>
    </location>
</feature>
<evidence type="ECO:0008006" key="3">
    <source>
        <dbReference type="Google" id="ProtNLM"/>
    </source>
</evidence>
<evidence type="ECO:0000256" key="1">
    <source>
        <dbReference type="SAM" id="Phobius"/>
    </source>
</evidence>
<proteinExistence type="predicted"/>
<dbReference type="AlphaFoldDB" id="A0A0F8Z9R2"/>
<feature type="transmembrane region" description="Helical" evidence="1">
    <location>
        <begin position="108"/>
        <end position="135"/>
    </location>
</feature>
<feature type="transmembrane region" description="Helical" evidence="1">
    <location>
        <begin position="67"/>
        <end position="88"/>
    </location>
</feature>
<keyword evidence="1" id="KW-0472">Membrane</keyword>